<name>A0AAN8TJ88_SOLBU</name>
<gene>
    <name evidence="1" type="ORF">RDI58_018261</name>
</gene>
<dbReference type="Proteomes" id="UP001371456">
    <property type="component" value="Unassembled WGS sequence"/>
</dbReference>
<reference evidence="1 2" key="1">
    <citation type="submission" date="2024-02" db="EMBL/GenBank/DDBJ databases">
        <title>de novo genome assembly of Solanum bulbocastanum strain 11H21.</title>
        <authorList>
            <person name="Hosaka A.J."/>
        </authorList>
    </citation>
    <scope>NUCLEOTIDE SEQUENCE [LARGE SCALE GENOMIC DNA]</scope>
    <source>
        <tissue evidence="1">Young leaves</tissue>
    </source>
</reference>
<organism evidence="1 2">
    <name type="scientific">Solanum bulbocastanum</name>
    <name type="common">Wild potato</name>
    <dbReference type="NCBI Taxonomy" id="147425"/>
    <lineage>
        <taxon>Eukaryota</taxon>
        <taxon>Viridiplantae</taxon>
        <taxon>Streptophyta</taxon>
        <taxon>Embryophyta</taxon>
        <taxon>Tracheophyta</taxon>
        <taxon>Spermatophyta</taxon>
        <taxon>Magnoliopsida</taxon>
        <taxon>eudicotyledons</taxon>
        <taxon>Gunneridae</taxon>
        <taxon>Pentapetalae</taxon>
        <taxon>asterids</taxon>
        <taxon>lamiids</taxon>
        <taxon>Solanales</taxon>
        <taxon>Solanaceae</taxon>
        <taxon>Solanoideae</taxon>
        <taxon>Solaneae</taxon>
        <taxon>Solanum</taxon>
    </lineage>
</organism>
<evidence type="ECO:0000313" key="2">
    <source>
        <dbReference type="Proteomes" id="UP001371456"/>
    </source>
</evidence>
<comment type="caution">
    <text evidence="1">The sequence shown here is derived from an EMBL/GenBank/DDBJ whole genome shotgun (WGS) entry which is preliminary data.</text>
</comment>
<keyword evidence="2" id="KW-1185">Reference proteome</keyword>
<proteinExistence type="predicted"/>
<sequence>MNFSEMKDEAINGVKW</sequence>
<protein>
    <submittedName>
        <fullName evidence="1">Uncharacterized protein</fullName>
    </submittedName>
</protein>
<accession>A0AAN8TJ88</accession>
<dbReference type="EMBL" id="JBANQN010000007">
    <property type="protein sequence ID" value="KAK6784806.1"/>
    <property type="molecule type" value="Genomic_DNA"/>
</dbReference>
<evidence type="ECO:0000313" key="1">
    <source>
        <dbReference type="EMBL" id="KAK6784806.1"/>
    </source>
</evidence>
<dbReference type="AlphaFoldDB" id="A0AAN8TJ88"/>